<dbReference type="Pfam" id="PF00378">
    <property type="entry name" value="ECH_1"/>
    <property type="match status" value="1"/>
</dbReference>
<organism evidence="2 3">
    <name type="scientific">Talaromyces stipitatus (strain ATCC 10500 / CBS 375.48 / QM 6759 / NRRL 1006)</name>
    <name type="common">Penicillium stipitatum</name>
    <dbReference type="NCBI Taxonomy" id="441959"/>
    <lineage>
        <taxon>Eukaryota</taxon>
        <taxon>Fungi</taxon>
        <taxon>Dikarya</taxon>
        <taxon>Ascomycota</taxon>
        <taxon>Pezizomycotina</taxon>
        <taxon>Eurotiomycetes</taxon>
        <taxon>Eurotiomycetidae</taxon>
        <taxon>Eurotiales</taxon>
        <taxon>Trichocomaceae</taxon>
        <taxon>Talaromyces</taxon>
        <taxon>Talaromyces sect. Talaromyces</taxon>
    </lineage>
</organism>
<dbReference type="OrthoDB" id="2018133at2759"/>
<dbReference type="InterPro" id="IPR001753">
    <property type="entry name" value="Enoyl-CoA_hydra/iso"/>
</dbReference>
<keyword evidence="2" id="KW-0413">Isomerase</keyword>
<dbReference type="CDD" id="cd06558">
    <property type="entry name" value="crotonase-like"/>
    <property type="match status" value="1"/>
</dbReference>
<comment type="similarity">
    <text evidence="1">Belongs to the enoyl-CoA hydratase/isomerase family.</text>
</comment>
<evidence type="ECO:0000313" key="2">
    <source>
        <dbReference type="EMBL" id="EED21392.1"/>
    </source>
</evidence>
<dbReference type="OMA" id="GWTETAH"/>
<name>B8M214_TALSN</name>
<dbReference type="eggNOG" id="KOG1680">
    <property type="taxonomic scope" value="Eukaryota"/>
</dbReference>
<sequence length="305" mass="33242">MAESDLPASYAYLPTKHIKLSHVPVNCPTVTKVVVIELNRPTKRNAWVAEMAKELETVYKLFDIDDRVRAIVLTGSGSTFCVGADLEVGFASIASKDDKDPAPSRDYRDSAGWVTMAMHNCRKSTVVAINGSAAGVGITVTLPAAIRVAYKDAKIGFVFARRGLIMEGASAFLLPKLIGHSRALHLVTTGAVYPASHPLLSDLFSEILPSPEATVARALEIATDIAENTSIISTAIMRDLIWRSPGSAEETHLLNSRLIWDMFGSADNIEGTKSFFEKPLRERHESRDYEAIGQGDLSRMNTLLI</sequence>
<gene>
    <name evidence="2" type="ORF">TSTA_086230</name>
</gene>
<dbReference type="InterPro" id="IPR029045">
    <property type="entry name" value="ClpP/crotonase-like_dom_sf"/>
</dbReference>
<dbReference type="PANTHER" id="PTHR43684:SF4">
    <property type="entry name" value="ENOYL-COA HYDRATASE_ISOMERASE FAMILY PROTEIN (AFU_ORTHOLOGUE AFUA_1G01890)"/>
    <property type="match status" value="1"/>
</dbReference>
<dbReference type="Proteomes" id="UP000001745">
    <property type="component" value="Unassembled WGS sequence"/>
</dbReference>
<dbReference type="InterPro" id="IPR051053">
    <property type="entry name" value="ECH/Chromodomain_protein"/>
</dbReference>
<dbReference type="HOGENOM" id="CLU_009834_7_2_1"/>
<dbReference type="GO" id="GO:0016853">
    <property type="term" value="F:isomerase activity"/>
    <property type="evidence" value="ECO:0007669"/>
    <property type="project" value="UniProtKB-KW"/>
</dbReference>
<dbReference type="EMBL" id="EQ962653">
    <property type="protein sequence ID" value="EED21392.1"/>
    <property type="molecule type" value="Genomic_DNA"/>
</dbReference>
<reference evidence="3" key="1">
    <citation type="journal article" date="2015" name="Genome Announc.">
        <title>Genome sequence of the AIDS-associated pathogen Penicillium marneffei (ATCC18224) and its near taxonomic relative Talaromyces stipitatus (ATCC10500).</title>
        <authorList>
            <person name="Nierman W.C."/>
            <person name="Fedorova-Abrams N.D."/>
            <person name="Andrianopoulos A."/>
        </authorList>
    </citation>
    <scope>NUCLEOTIDE SEQUENCE [LARGE SCALE GENOMIC DNA]</scope>
    <source>
        <strain evidence="3">ATCC 10500 / CBS 375.48 / QM 6759 / NRRL 1006</strain>
    </source>
</reference>
<dbReference type="PhylomeDB" id="B8M214"/>
<protein>
    <submittedName>
        <fullName evidence="2">Enoyl-CoA hydratase/isomerase family protein</fullName>
    </submittedName>
</protein>
<dbReference type="RefSeq" id="XP_002478355.1">
    <property type="nucleotide sequence ID" value="XM_002478310.1"/>
</dbReference>
<keyword evidence="3" id="KW-1185">Reference proteome</keyword>
<dbReference type="GeneID" id="8104588"/>
<dbReference type="AlphaFoldDB" id="B8M214"/>
<evidence type="ECO:0000256" key="1">
    <source>
        <dbReference type="ARBA" id="ARBA00005254"/>
    </source>
</evidence>
<dbReference type="PANTHER" id="PTHR43684">
    <property type="match status" value="1"/>
</dbReference>
<dbReference type="InParanoid" id="B8M214"/>
<dbReference type="SUPFAM" id="SSF52096">
    <property type="entry name" value="ClpP/crotonase"/>
    <property type="match status" value="1"/>
</dbReference>
<dbReference type="STRING" id="441959.B8M214"/>
<evidence type="ECO:0000313" key="3">
    <source>
        <dbReference type="Proteomes" id="UP000001745"/>
    </source>
</evidence>
<proteinExistence type="inferred from homology"/>
<dbReference type="Gene3D" id="3.90.226.10">
    <property type="entry name" value="2-enoyl-CoA Hydratase, Chain A, domain 1"/>
    <property type="match status" value="1"/>
</dbReference>
<dbReference type="VEuPathDB" id="FungiDB:TSTA_086230"/>
<accession>B8M214</accession>